<dbReference type="Proteomes" id="UP000027195">
    <property type="component" value="Unassembled WGS sequence"/>
</dbReference>
<feature type="binding site" evidence="10">
    <location>
        <position position="235"/>
    </location>
    <ligand>
        <name>S-adenosyl-L-methionine</name>
        <dbReference type="ChEBI" id="CHEBI:59789"/>
    </ligand>
</feature>
<evidence type="ECO:0000259" key="12">
    <source>
        <dbReference type="PROSITE" id="PS51686"/>
    </source>
</evidence>
<dbReference type="InterPro" id="IPR049560">
    <property type="entry name" value="MeTrfase_RsmB-F_NOP2_cat"/>
</dbReference>
<keyword evidence="3" id="KW-0820">tRNA-binding</keyword>
<dbReference type="PANTHER" id="PTHR22808:SF1">
    <property type="entry name" value="RNA CYTOSINE-C(5)-METHYLTRANSFERASE NSUN2-RELATED"/>
    <property type="match status" value="1"/>
</dbReference>
<evidence type="ECO:0000256" key="9">
    <source>
        <dbReference type="ARBA" id="ARBA00023242"/>
    </source>
</evidence>
<evidence type="ECO:0000313" key="13">
    <source>
        <dbReference type="EMBL" id="KDQ20325.1"/>
    </source>
</evidence>
<feature type="compositionally biased region" description="Basic residues" evidence="11">
    <location>
        <begin position="1"/>
        <end position="12"/>
    </location>
</feature>
<comment type="similarity">
    <text evidence="2 10">Belongs to the class I-like SAM-binding methyltransferase superfamily. RsmB/NOP family.</text>
</comment>
<dbReference type="EMBL" id="KL198018">
    <property type="protein sequence ID" value="KDQ20325.1"/>
    <property type="molecule type" value="Genomic_DNA"/>
</dbReference>
<dbReference type="GO" id="GO:0005737">
    <property type="term" value="C:cytoplasm"/>
    <property type="evidence" value="ECO:0007669"/>
    <property type="project" value="TreeGrafter"/>
</dbReference>
<dbReference type="SUPFAM" id="SSF53335">
    <property type="entry name" value="S-adenosyl-L-methionine-dependent methyltransferases"/>
    <property type="match status" value="1"/>
</dbReference>
<dbReference type="PANTHER" id="PTHR22808">
    <property type="entry name" value="NCL1 YEAST -RELATED NOL1/NOP2/FMU SUN DOMAIN-CONTAINING"/>
    <property type="match status" value="1"/>
</dbReference>
<feature type="binding site" evidence="10">
    <location>
        <begin position="206"/>
        <end position="212"/>
    </location>
    <ligand>
        <name>S-adenosyl-L-methionine</name>
        <dbReference type="ChEBI" id="CHEBI:59789"/>
    </ligand>
</feature>
<dbReference type="InterPro" id="IPR023267">
    <property type="entry name" value="RCMT"/>
</dbReference>
<dbReference type="PRINTS" id="PR02011">
    <property type="entry name" value="RCMTNCL1"/>
</dbReference>
<feature type="binding site" evidence="10">
    <location>
        <position position="262"/>
    </location>
    <ligand>
        <name>S-adenosyl-L-methionine</name>
        <dbReference type="ChEBI" id="CHEBI:59789"/>
    </ligand>
</feature>
<evidence type="ECO:0000256" key="5">
    <source>
        <dbReference type="ARBA" id="ARBA00022679"/>
    </source>
</evidence>
<dbReference type="Pfam" id="PF01189">
    <property type="entry name" value="Methyltr_RsmB-F"/>
    <property type="match status" value="1"/>
</dbReference>
<dbReference type="STRING" id="930990.A0A067N087"/>
<dbReference type="FunCoup" id="A0A067N087">
    <property type="interactions" value="973"/>
</dbReference>
<feature type="compositionally biased region" description="Low complexity" evidence="11">
    <location>
        <begin position="33"/>
        <end position="45"/>
    </location>
</feature>
<dbReference type="HOGENOM" id="CLU_005316_4_2_1"/>
<feature type="binding site" evidence="10">
    <location>
        <position position="293"/>
    </location>
    <ligand>
        <name>S-adenosyl-L-methionine</name>
        <dbReference type="ChEBI" id="CHEBI:59789"/>
    </ligand>
</feature>
<dbReference type="Pfam" id="PF25378">
    <property type="entry name" value="PUA_NSUN2"/>
    <property type="match status" value="1"/>
</dbReference>
<evidence type="ECO:0000256" key="1">
    <source>
        <dbReference type="ARBA" id="ARBA00004123"/>
    </source>
</evidence>
<dbReference type="GO" id="GO:0000049">
    <property type="term" value="F:tRNA binding"/>
    <property type="evidence" value="ECO:0007669"/>
    <property type="project" value="UniProtKB-KW"/>
</dbReference>
<dbReference type="PROSITE" id="PS51686">
    <property type="entry name" value="SAM_MT_RSMB_NOP"/>
    <property type="match status" value="1"/>
</dbReference>
<feature type="compositionally biased region" description="Basic and acidic residues" evidence="11">
    <location>
        <begin position="731"/>
        <end position="743"/>
    </location>
</feature>
<gene>
    <name evidence="13" type="ORF">BOTBODRAFT_27748</name>
</gene>
<protein>
    <recommendedName>
        <fullName evidence="12">SAM-dependent MTase RsmB/NOP-type domain-containing protein</fullName>
    </recommendedName>
</protein>
<keyword evidence="4 10" id="KW-0489">Methyltransferase</keyword>
<dbReference type="GO" id="GO:0005634">
    <property type="term" value="C:nucleus"/>
    <property type="evidence" value="ECO:0007669"/>
    <property type="project" value="UniProtKB-SubCell"/>
</dbReference>
<dbReference type="Gene3D" id="3.40.50.150">
    <property type="entry name" value="Vaccinia Virus protein VP39"/>
    <property type="match status" value="1"/>
</dbReference>
<evidence type="ECO:0000256" key="11">
    <source>
        <dbReference type="SAM" id="MobiDB-lite"/>
    </source>
</evidence>
<feature type="compositionally biased region" description="Basic and acidic residues" evidence="11">
    <location>
        <begin position="13"/>
        <end position="31"/>
    </location>
</feature>
<comment type="subcellular location">
    <subcellularLocation>
        <location evidence="1">Nucleus</location>
    </subcellularLocation>
</comment>
<evidence type="ECO:0000256" key="8">
    <source>
        <dbReference type="ARBA" id="ARBA00022884"/>
    </source>
</evidence>
<keyword evidence="6 10" id="KW-0949">S-adenosyl-L-methionine</keyword>
<evidence type="ECO:0000256" key="6">
    <source>
        <dbReference type="ARBA" id="ARBA00022691"/>
    </source>
</evidence>
<evidence type="ECO:0000256" key="2">
    <source>
        <dbReference type="ARBA" id="ARBA00007494"/>
    </source>
</evidence>
<dbReference type="PRINTS" id="PR02008">
    <property type="entry name" value="RCMTFAMILY"/>
</dbReference>
<dbReference type="GO" id="GO:0030488">
    <property type="term" value="P:tRNA methylation"/>
    <property type="evidence" value="ECO:0007669"/>
    <property type="project" value="TreeGrafter"/>
</dbReference>
<keyword evidence="9" id="KW-0539">Nucleus</keyword>
<dbReference type="InterPro" id="IPR001678">
    <property type="entry name" value="MeTrfase_RsmB-F_NOP2_dom"/>
</dbReference>
<dbReference type="OrthoDB" id="6093671at2759"/>
<feature type="region of interest" description="Disordered" evidence="11">
    <location>
        <begin position="482"/>
        <end position="502"/>
    </location>
</feature>
<evidence type="ECO:0000256" key="4">
    <source>
        <dbReference type="ARBA" id="ARBA00022603"/>
    </source>
</evidence>
<evidence type="ECO:0000256" key="10">
    <source>
        <dbReference type="PROSITE-ProRule" id="PRU01023"/>
    </source>
</evidence>
<reference evidence="14" key="1">
    <citation type="journal article" date="2014" name="Proc. Natl. Acad. Sci. U.S.A.">
        <title>Extensive sampling of basidiomycete genomes demonstrates inadequacy of the white-rot/brown-rot paradigm for wood decay fungi.</title>
        <authorList>
            <person name="Riley R."/>
            <person name="Salamov A.A."/>
            <person name="Brown D.W."/>
            <person name="Nagy L.G."/>
            <person name="Floudas D."/>
            <person name="Held B.W."/>
            <person name="Levasseur A."/>
            <person name="Lombard V."/>
            <person name="Morin E."/>
            <person name="Otillar R."/>
            <person name="Lindquist E.A."/>
            <person name="Sun H."/>
            <person name="LaButti K.M."/>
            <person name="Schmutz J."/>
            <person name="Jabbour D."/>
            <person name="Luo H."/>
            <person name="Baker S.E."/>
            <person name="Pisabarro A.G."/>
            <person name="Walton J.D."/>
            <person name="Blanchette R.A."/>
            <person name="Henrissat B."/>
            <person name="Martin F."/>
            <person name="Cullen D."/>
            <person name="Hibbett D.S."/>
            <person name="Grigoriev I.V."/>
        </authorList>
    </citation>
    <scope>NUCLEOTIDE SEQUENCE [LARGE SCALE GENOMIC DNA]</scope>
    <source>
        <strain evidence="14">FD-172 SS1</strain>
    </source>
</reference>
<dbReference type="InterPro" id="IPR057286">
    <property type="entry name" value="PUA_NSUN2"/>
</dbReference>
<dbReference type="InParanoid" id="A0A067N087"/>
<feature type="region of interest" description="Disordered" evidence="11">
    <location>
        <begin position="730"/>
        <end position="761"/>
    </location>
</feature>
<sequence>MAARIGRGRGGKNKGEGRKGKGKGKGEEPKSESSTAGVSASSTVGENGLKDDGRAPRWITSVDMKNDKYEAYYQAQDIVESEHEWNAMMNSFREPLPTTFRLTGSKTSAQDLNEYIKATHISHLNEVVFEGQKIPPPTQLLWYPDGLAWQLNVAKTVVRKQPEFKKFQNFLVYETEVGNISRQEAVSMIPPLLLDVKPHHIVLDMCAAPGSKTAQIIEALHADGSNPPGVLIANDSDYKRSHMLIHQLSRLPSPSFMVTNVDASIYPSLQVPNENAKGNKKTTTLSFDRILCDVPCSGDGTLRKNLGIWKSWHPGDGNGLHTLQLRILLRGMRMLKPGGRLVYSTCSLNPVENEAVVSAALNILPEFSLLDVSSSLPELQRRPGLSKWKVAADKQITMCDTYESFLSIPRPAGQKVSAKLTETHFPPANAATLNLDRCLRIYPHLQDTGGFFVAVLVKAGTPKEAQPSANQASSSGVFAVKREAEDEPPLEQSSKKVKTEDEAAIPAESADIAVSDIVQSEPLTGGSFNEAPFTFLPVDNPQLTACLQNLKIKSSFPADRLFVRNAEGDALRGMYFCSPVVKQIITHNAHERTRLVNCGVKLFTKQPEGGEGGQVAFRFADSGIALIRSFVDDASTIQCELKDLKRLLESYYPLCDGFVEPFRDIITKKELGSYILEVQPGEWEGVSLRHQLDLPFWKSRASVCLMVDKKAKSALSLRLFGTDITKAAEATSKEREERIEEGTHMTGVVESSAATPTPIDE</sequence>
<dbReference type="Pfam" id="PF25376">
    <property type="entry name" value="Pre-PUA_NSUN2"/>
    <property type="match status" value="1"/>
</dbReference>
<keyword evidence="5 10" id="KW-0808">Transferase</keyword>
<organism evidence="13 14">
    <name type="scientific">Botryobasidium botryosum (strain FD-172 SS1)</name>
    <dbReference type="NCBI Taxonomy" id="930990"/>
    <lineage>
        <taxon>Eukaryota</taxon>
        <taxon>Fungi</taxon>
        <taxon>Dikarya</taxon>
        <taxon>Basidiomycota</taxon>
        <taxon>Agaricomycotina</taxon>
        <taxon>Agaricomycetes</taxon>
        <taxon>Cantharellales</taxon>
        <taxon>Botryobasidiaceae</taxon>
        <taxon>Botryobasidium</taxon>
    </lineage>
</organism>
<dbReference type="InterPro" id="IPR029063">
    <property type="entry name" value="SAM-dependent_MTases_sf"/>
</dbReference>
<dbReference type="InterPro" id="IPR057285">
    <property type="entry name" value="Pre-PUA_NSUN2"/>
</dbReference>
<dbReference type="PROSITE" id="PS01153">
    <property type="entry name" value="NOL1_NOP2_SUN"/>
    <property type="match status" value="1"/>
</dbReference>
<proteinExistence type="inferred from homology"/>
<keyword evidence="7" id="KW-0819">tRNA processing</keyword>
<keyword evidence="8 10" id="KW-0694">RNA-binding</keyword>
<dbReference type="InterPro" id="IPR018314">
    <property type="entry name" value="RsmB/NOL1/NOP2-like_CS"/>
</dbReference>
<feature type="region of interest" description="Disordered" evidence="11">
    <location>
        <begin position="1"/>
        <end position="54"/>
    </location>
</feature>
<dbReference type="GO" id="GO:0016428">
    <property type="term" value="F:tRNA (cytidine-5-)-methyltransferase activity"/>
    <property type="evidence" value="ECO:0007669"/>
    <property type="project" value="InterPro"/>
</dbReference>
<feature type="domain" description="SAM-dependent MTase RsmB/NOP-type" evidence="12">
    <location>
        <begin position="88"/>
        <end position="459"/>
    </location>
</feature>
<keyword evidence="14" id="KW-1185">Reference proteome</keyword>
<evidence type="ECO:0000256" key="3">
    <source>
        <dbReference type="ARBA" id="ARBA00022555"/>
    </source>
</evidence>
<evidence type="ECO:0000313" key="14">
    <source>
        <dbReference type="Proteomes" id="UP000027195"/>
    </source>
</evidence>
<dbReference type="AlphaFoldDB" id="A0A067N087"/>
<feature type="active site" description="Nucleophile" evidence="10">
    <location>
        <position position="346"/>
    </location>
</feature>
<evidence type="ECO:0000256" key="7">
    <source>
        <dbReference type="ARBA" id="ARBA00022694"/>
    </source>
</evidence>
<dbReference type="InterPro" id="IPR023270">
    <property type="entry name" value="RCMT_NCL1"/>
</dbReference>
<name>A0A067N087_BOTB1</name>
<accession>A0A067N087</accession>